<dbReference type="SUPFAM" id="SSF88659">
    <property type="entry name" value="Sigma3 and sigma4 domains of RNA polymerase sigma factors"/>
    <property type="match status" value="1"/>
</dbReference>
<keyword evidence="9" id="KW-1185">Reference proteome</keyword>
<dbReference type="Pfam" id="PF08281">
    <property type="entry name" value="Sigma70_r4_2"/>
    <property type="match status" value="1"/>
</dbReference>
<sequence>MIDQLTKEFEDCRSHLRSYILRMTTNVEETDDIVQETYLKAHANIESFKGDASLRTWIFAIASNLARDHLRSKKRWPENVTDICREAALSNQQFLQEMGQIRMTSPQGNFEIKEHIAFCFTCISKSLPLEQQLTLLLKEVYEFKVKEIAEIIDNTEAMVKYYLHIGRSKMIEIFDKRCSLINKEGICHQCTELNGMFNPKQKAQEEVMKIEMAREAENGDKEHLFDLRTKIVQGIDPFQSDASELQLHHLQHNRKVMEEYLKKS</sequence>
<dbReference type="Proteomes" id="UP001172082">
    <property type="component" value="Unassembled WGS sequence"/>
</dbReference>
<proteinExistence type="inferred from homology"/>
<evidence type="ECO:0000256" key="4">
    <source>
        <dbReference type="ARBA" id="ARBA00023125"/>
    </source>
</evidence>
<evidence type="ECO:0000256" key="2">
    <source>
        <dbReference type="ARBA" id="ARBA00023015"/>
    </source>
</evidence>
<accession>A0ABT8KWY0</accession>
<dbReference type="SUPFAM" id="SSF88946">
    <property type="entry name" value="Sigma2 domain of RNA polymerase sigma factors"/>
    <property type="match status" value="1"/>
</dbReference>
<evidence type="ECO:0000313" key="8">
    <source>
        <dbReference type="EMBL" id="MDN5205306.1"/>
    </source>
</evidence>
<dbReference type="InterPro" id="IPR039425">
    <property type="entry name" value="RNA_pol_sigma-70-like"/>
</dbReference>
<dbReference type="Pfam" id="PF04542">
    <property type="entry name" value="Sigma70_r2"/>
    <property type="match status" value="1"/>
</dbReference>
<protein>
    <submittedName>
        <fullName evidence="8">RNA polymerase sigma factor</fullName>
    </submittedName>
</protein>
<reference evidence="8" key="1">
    <citation type="submission" date="2023-06" db="EMBL/GenBank/DDBJ databases">
        <title>Genomic of Parafulvivirga corallium.</title>
        <authorList>
            <person name="Wang G."/>
        </authorList>
    </citation>
    <scope>NUCLEOTIDE SEQUENCE</scope>
    <source>
        <strain evidence="8">BMA10</strain>
    </source>
</reference>
<feature type="domain" description="RNA polymerase sigma-70 region 2" evidence="6">
    <location>
        <begin position="10"/>
        <end position="75"/>
    </location>
</feature>
<dbReference type="RefSeq" id="WP_346755328.1">
    <property type="nucleotide sequence ID" value="NZ_JAUJEA010000016.1"/>
</dbReference>
<keyword evidence="4" id="KW-0238">DNA-binding</keyword>
<dbReference type="InterPro" id="IPR007627">
    <property type="entry name" value="RNA_pol_sigma70_r2"/>
</dbReference>
<evidence type="ECO:0000256" key="1">
    <source>
        <dbReference type="ARBA" id="ARBA00010641"/>
    </source>
</evidence>
<dbReference type="EMBL" id="JAUJEA010000016">
    <property type="protein sequence ID" value="MDN5205306.1"/>
    <property type="molecule type" value="Genomic_DNA"/>
</dbReference>
<feature type="domain" description="RNA polymerase sigma factor 70 region 4 type 2" evidence="7">
    <location>
        <begin position="125"/>
        <end position="170"/>
    </location>
</feature>
<dbReference type="Gene3D" id="1.10.1740.10">
    <property type="match status" value="1"/>
</dbReference>
<dbReference type="InterPro" id="IPR013324">
    <property type="entry name" value="RNA_pol_sigma_r3/r4-like"/>
</dbReference>
<evidence type="ECO:0000259" key="7">
    <source>
        <dbReference type="Pfam" id="PF08281"/>
    </source>
</evidence>
<comment type="caution">
    <text evidence="8">The sequence shown here is derived from an EMBL/GenBank/DDBJ whole genome shotgun (WGS) entry which is preliminary data.</text>
</comment>
<name>A0ABT8KWY0_9BACT</name>
<organism evidence="8 9">
    <name type="scientific">Splendidivirga corallicola</name>
    <dbReference type="NCBI Taxonomy" id="3051826"/>
    <lineage>
        <taxon>Bacteria</taxon>
        <taxon>Pseudomonadati</taxon>
        <taxon>Bacteroidota</taxon>
        <taxon>Cytophagia</taxon>
        <taxon>Cytophagales</taxon>
        <taxon>Splendidivirgaceae</taxon>
        <taxon>Splendidivirga</taxon>
    </lineage>
</organism>
<evidence type="ECO:0000256" key="5">
    <source>
        <dbReference type="ARBA" id="ARBA00023163"/>
    </source>
</evidence>
<dbReference type="InterPro" id="IPR013249">
    <property type="entry name" value="RNA_pol_sigma70_r4_t2"/>
</dbReference>
<comment type="similarity">
    <text evidence="1">Belongs to the sigma-70 factor family. ECF subfamily.</text>
</comment>
<evidence type="ECO:0000259" key="6">
    <source>
        <dbReference type="Pfam" id="PF04542"/>
    </source>
</evidence>
<keyword evidence="3" id="KW-0731">Sigma factor</keyword>
<dbReference type="PANTHER" id="PTHR43133">
    <property type="entry name" value="RNA POLYMERASE ECF-TYPE SIGMA FACTO"/>
    <property type="match status" value="1"/>
</dbReference>
<dbReference type="InterPro" id="IPR036388">
    <property type="entry name" value="WH-like_DNA-bd_sf"/>
</dbReference>
<dbReference type="Gene3D" id="1.10.10.10">
    <property type="entry name" value="Winged helix-like DNA-binding domain superfamily/Winged helix DNA-binding domain"/>
    <property type="match status" value="1"/>
</dbReference>
<dbReference type="NCBIfam" id="TIGR02937">
    <property type="entry name" value="sigma70-ECF"/>
    <property type="match status" value="1"/>
</dbReference>
<gene>
    <name evidence="8" type="ORF">QQ008_28235</name>
</gene>
<evidence type="ECO:0000256" key="3">
    <source>
        <dbReference type="ARBA" id="ARBA00023082"/>
    </source>
</evidence>
<dbReference type="InterPro" id="IPR014284">
    <property type="entry name" value="RNA_pol_sigma-70_dom"/>
</dbReference>
<evidence type="ECO:0000313" key="9">
    <source>
        <dbReference type="Proteomes" id="UP001172082"/>
    </source>
</evidence>
<dbReference type="PANTHER" id="PTHR43133:SF8">
    <property type="entry name" value="RNA POLYMERASE SIGMA FACTOR HI_1459-RELATED"/>
    <property type="match status" value="1"/>
</dbReference>
<keyword evidence="2" id="KW-0805">Transcription regulation</keyword>
<dbReference type="InterPro" id="IPR013325">
    <property type="entry name" value="RNA_pol_sigma_r2"/>
</dbReference>
<keyword evidence="5" id="KW-0804">Transcription</keyword>